<organism evidence="2 3">
    <name type="scientific">Mycoplasmoides gallisepticum</name>
    <name type="common">Mycoplasma gallisepticum</name>
    <dbReference type="NCBI Taxonomy" id="2096"/>
    <lineage>
        <taxon>Bacteria</taxon>
        <taxon>Bacillati</taxon>
        <taxon>Mycoplasmatota</taxon>
        <taxon>Mycoplasmoidales</taxon>
        <taxon>Mycoplasmoidaceae</taxon>
        <taxon>Mycoplasmoides</taxon>
    </lineage>
</organism>
<dbReference type="AlphaFoldDB" id="A0A3B0PSS4"/>
<feature type="non-terminal residue" evidence="2">
    <location>
        <position position="63"/>
    </location>
</feature>
<name>A0A3B0PSS4_MYCGL</name>
<dbReference type="Proteomes" id="UP000260136">
    <property type="component" value="Chromosome"/>
</dbReference>
<evidence type="ECO:0000259" key="1">
    <source>
        <dbReference type="Pfam" id="PF05692"/>
    </source>
</evidence>
<feature type="domain" description="Haemagglutinin Mycoplasma" evidence="1">
    <location>
        <begin position="2"/>
        <end position="63"/>
    </location>
</feature>
<evidence type="ECO:0000313" key="2">
    <source>
        <dbReference type="EMBL" id="SYV94446.1"/>
    </source>
</evidence>
<gene>
    <name evidence="2" type="ORF">NCTC10115_00770</name>
</gene>
<reference evidence="3" key="1">
    <citation type="submission" date="2018-06" db="EMBL/GenBank/DDBJ databases">
        <authorList>
            <consortium name="Pathogen Informatics"/>
        </authorList>
    </citation>
    <scope>NUCLEOTIDE SEQUENCE [LARGE SCALE GENOMIC DNA]</scope>
    <source>
        <strain evidence="3">NCTC10115</strain>
    </source>
</reference>
<dbReference type="InterPro" id="IPR008692">
    <property type="entry name" value="Hemogglutn_Mycoplasma"/>
</dbReference>
<proteinExistence type="predicted"/>
<accession>A0A3B0PSS4</accession>
<evidence type="ECO:0000313" key="3">
    <source>
        <dbReference type="Proteomes" id="UP000260136"/>
    </source>
</evidence>
<dbReference type="Pfam" id="PF05692">
    <property type="entry name" value="Myco_haema"/>
    <property type="match status" value="1"/>
</dbReference>
<dbReference type="EMBL" id="LS991952">
    <property type="protein sequence ID" value="SYV94446.1"/>
    <property type="molecule type" value="Genomic_DNA"/>
</dbReference>
<protein>
    <submittedName>
        <fullName evidence="2">Mycoplasma haemagglutinin</fullName>
    </submittedName>
</protein>
<sequence>MSPNVNGDKRTFTIYVNAPAEGDYSIKGSYLLSGGNRNLKFSTSSTESTDNSLTINVKTQTDW</sequence>